<reference evidence="1 2" key="1">
    <citation type="submission" date="2013-02" db="EMBL/GenBank/DDBJ databases">
        <title>The Genome Sequence of Acinetobacter sp. NIPH 899.</title>
        <authorList>
            <consortium name="The Broad Institute Genome Sequencing Platform"/>
            <consortium name="The Broad Institute Genome Sequencing Center for Infectious Disease"/>
            <person name="Cerqueira G."/>
            <person name="Feldgarden M."/>
            <person name="Courvalin P."/>
            <person name="Perichon B."/>
            <person name="Grillot-Courvalin C."/>
            <person name="Clermont D."/>
            <person name="Rocha E."/>
            <person name="Yoon E.-J."/>
            <person name="Nemec A."/>
            <person name="Walker B."/>
            <person name="Young S.K."/>
            <person name="Zeng Q."/>
            <person name="Gargeya S."/>
            <person name="Fitzgerald M."/>
            <person name="Haas B."/>
            <person name="Abouelleil A."/>
            <person name="Alvarado L."/>
            <person name="Arachchi H.M."/>
            <person name="Berlin A.M."/>
            <person name="Chapman S.B."/>
            <person name="Dewar J."/>
            <person name="Goldberg J."/>
            <person name="Griggs A."/>
            <person name="Gujja S."/>
            <person name="Hansen M."/>
            <person name="Howarth C."/>
            <person name="Imamovic A."/>
            <person name="Larimer J."/>
            <person name="McCowan C."/>
            <person name="Murphy C."/>
            <person name="Neiman D."/>
            <person name="Pearson M."/>
            <person name="Priest M."/>
            <person name="Roberts A."/>
            <person name="Saif S."/>
            <person name="Shea T."/>
            <person name="Sisk P."/>
            <person name="Sykes S."/>
            <person name="Wortman J."/>
            <person name="Nusbaum C."/>
            <person name="Birren B."/>
        </authorList>
    </citation>
    <scope>NUCLEOTIDE SEQUENCE [LARGE SCALE GENOMIC DNA]</scope>
    <source>
        <strain evidence="1 2">NIPH 899</strain>
    </source>
</reference>
<dbReference type="HOGENOM" id="CLU_1017910_0_0_6"/>
<name>N8WT03_9GAMM</name>
<dbReference type="RefSeq" id="WP_004784741.1">
    <property type="nucleotide sequence ID" value="NZ_DAIQCP010000007.1"/>
</dbReference>
<organism evidence="1 2">
    <name type="scientific">Acinetobacter variabilis</name>
    <dbReference type="NCBI Taxonomy" id="70346"/>
    <lineage>
        <taxon>Bacteria</taxon>
        <taxon>Pseudomonadati</taxon>
        <taxon>Pseudomonadota</taxon>
        <taxon>Gammaproteobacteria</taxon>
        <taxon>Moraxellales</taxon>
        <taxon>Moraxellaceae</taxon>
        <taxon>Acinetobacter</taxon>
    </lineage>
</organism>
<proteinExistence type="predicted"/>
<protein>
    <submittedName>
        <fullName evidence="1">Uncharacterized protein</fullName>
    </submittedName>
</protein>
<dbReference type="EMBL" id="APPE01000066">
    <property type="protein sequence ID" value="ENU98412.1"/>
    <property type="molecule type" value="Genomic_DNA"/>
</dbReference>
<gene>
    <name evidence="1" type="ORF">F969_02712</name>
</gene>
<dbReference type="Proteomes" id="UP000013070">
    <property type="component" value="Unassembled WGS sequence"/>
</dbReference>
<dbReference type="PATRIC" id="fig|1217710.3.peg.2590"/>
<dbReference type="AlphaFoldDB" id="N8WT03"/>
<accession>N8WT03</accession>
<evidence type="ECO:0000313" key="2">
    <source>
        <dbReference type="Proteomes" id="UP000013070"/>
    </source>
</evidence>
<evidence type="ECO:0000313" key="1">
    <source>
        <dbReference type="EMBL" id="ENU98412.1"/>
    </source>
</evidence>
<sequence>MTNLSFTSYPIRNKYEYYLPELQLFSSYNVGGIALKDLNIYTEPSYHDGHSDDHRFNTFHCNSITNHDEAWAIGLELISLLRGLVTIFFGENEQRFVRLEKMKIEGQPLEYPTYQMNHNIKILLGFYQRLGSNLNSNLTFTERRDYKESAKANVFASSFYIAQKHIGVYLILKYFSEPLTWMSLYKIMETFMTIEAHHDTGWKIPYSKADKTRFTNPANDFSMVGIDARHGFKKDSLMPNTGPKMEINEAKEMFINCAKSYLNFKLDELRKAP</sequence>
<keyword evidence="2" id="KW-1185">Reference proteome</keyword>
<comment type="caution">
    <text evidence="1">The sequence shown here is derived from an EMBL/GenBank/DDBJ whole genome shotgun (WGS) entry which is preliminary data.</text>
</comment>
<dbReference type="eggNOG" id="ENOG5031S9X">
    <property type="taxonomic scope" value="Bacteria"/>
</dbReference>